<dbReference type="PANTHER" id="PTHR46411:SF3">
    <property type="entry name" value="AAA+ ATPASE DOMAIN-CONTAINING PROTEIN"/>
    <property type="match status" value="1"/>
</dbReference>
<reference evidence="4" key="1">
    <citation type="submission" date="2019-04" db="EMBL/GenBank/DDBJ databases">
        <title>Friends and foes A comparative genomics studyof 23 Aspergillus species from section Flavi.</title>
        <authorList>
            <consortium name="DOE Joint Genome Institute"/>
            <person name="Kjaerbolling I."/>
            <person name="Vesth T."/>
            <person name="Frisvad J.C."/>
            <person name="Nybo J.L."/>
            <person name="Theobald S."/>
            <person name="Kildgaard S."/>
            <person name="Isbrandt T."/>
            <person name="Kuo A."/>
            <person name="Sato A."/>
            <person name="Lyhne E.K."/>
            <person name="Kogle M.E."/>
            <person name="Wiebenga A."/>
            <person name="Kun R.S."/>
            <person name="Lubbers R.J."/>
            <person name="Makela M.R."/>
            <person name="Barry K."/>
            <person name="Chovatia M."/>
            <person name="Clum A."/>
            <person name="Daum C."/>
            <person name="Haridas S."/>
            <person name="He G."/>
            <person name="LaButti K."/>
            <person name="Lipzen A."/>
            <person name="Mondo S."/>
            <person name="Riley R."/>
            <person name="Salamov A."/>
            <person name="Simmons B.A."/>
            <person name="Magnuson J.K."/>
            <person name="Henrissat B."/>
            <person name="Mortensen U.H."/>
            <person name="Larsen T.O."/>
            <person name="Devries R.P."/>
            <person name="Grigoriev I.V."/>
            <person name="Machida M."/>
            <person name="Baker S.E."/>
            <person name="Andersen M.R."/>
        </authorList>
    </citation>
    <scope>NUCLEOTIDE SEQUENCE [LARGE SCALE GENOMIC DNA]</scope>
    <source>
        <strain evidence="4">CBS 130017</strain>
    </source>
</reference>
<accession>A0A5N6WKS6</accession>
<evidence type="ECO:0000313" key="3">
    <source>
        <dbReference type="EMBL" id="KAE8321383.1"/>
    </source>
</evidence>
<gene>
    <name evidence="3" type="ORF">BDV39DRAFT_17554</name>
</gene>
<dbReference type="GO" id="GO:0005524">
    <property type="term" value="F:ATP binding"/>
    <property type="evidence" value="ECO:0007669"/>
    <property type="project" value="InterPro"/>
</dbReference>
<evidence type="ECO:0000259" key="2">
    <source>
        <dbReference type="Pfam" id="PF23232"/>
    </source>
</evidence>
<dbReference type="Pfam" id="PF23232">
    <property type="entry name" value="AAA_lid_13"/>
    <property type="match status" value="1"/>
</dbReference>
<dbReference type="GO" id="GO:0016887">
    <property type="term" value="F:ATP hydrolysis activity"/>
    <property type="evidence" value="ECO:0007669"/>
    <property type="project" value="InterPro"/>
</dbReference>
<dbReference type="PANTHER" id="PTHR46411">
    <property type="entry name" value="FAMILY ATPASE, PUTATIVE-RELATED"/>
    <property type="match status" value="1"/>
</dbReference>
<dbReference type="InterPro" id="IPR003959">
    <property type="entry name" value="ATPase_AAA_core"/>
</dbReference>
<dbReference type="EMBL" id="ML741871">
    <property type="protein sequence ID" value="KAE8321383.1"/>
    <property type="molecule type" value="Genomic_DNA"/>
</dbReference>
<keyword evidence="4" id="KW-1185">Reference proteome</keyword>
<feature type="domain" description="ATPase AAA-type core" evidence="1">
    <location>
        <begin position="9"/>
        <end position="73"/>
    </location>
</feature>
<dbReference type="InterPro" id="IPR056599">
    <property type="entry name" value="AAA_lid_fung"/>
</dbReference>
<dbReference type="AlphaFoldDB" id="A0A5N6WKS6"/>
<proteinExistence type="predicted"/>
<protein>
    <submittedName>
        <fullName evidence="3">Uncharacterized protein</fullName>
    </submittedName>
</protein>
<dbReference type="Pfam" id="PF00004">
    <property type="entry name" value="AAA"/>
    <property type="match status" value="1"/>
</dbReference>
<dbReference type="SUPFAM" id="SSF52540">
    <property type="entry name" value="P-loop containing nucleoside triphosphate hydrolases"/>
    <property type="match status" value="1"/>
</dbReference>
<dbReference type="InterPro" id="IPR027417">
    <property type="entry name" value="P-loop_NTPase"/>
</dbReference>
<dbReference type="Proteomes" id="UP000325945">
    <property type="component" value="Unassembled WGS sequence"/>
</dbReference>
<dbReference type="Gene3D" id="3.40.50.300">
    <property type="entry name" value="P-loop containing nucleotide triphosphate hydrolases"/>
    <property type="match status" value="1"/>
</dbReference>
<evidence type="ECO:0000313" key="4">
    <source>
        <dbReference type="Proteomes" id="UP000325945"/>
    </source>
</evidence>
<evidence type="ECO:0000259" key="1">
    <source>
        <dbReference type="Pfam" id="PF00004"/>
    </source>
</evidence>
<feature type="domain" description="AAA+ ATPase lid" evidence="2">
    <location>
        <begin position="76"/>
        <end position="197"/>
    </location>
</feature>
<organism evidence="3 4">
    <name type="scientific">Aspergillus sergii</name>
    <dbReference type="NCBI Taxonomy" id="1034303"/>
    <lineage>
        <taxon>Eukaryota</taxon>
        <taxon>Fungi</taxon>
        <taxon>Dikarya</taxon>
        <taxon>Ascomycota</taxon>
        <taxon>Pezizomycotina</taxon>
        <taxon>Eurotiomycetes</taxon>
        <taxon>Eurotiomycetidae</taxon>
        <taxon>Eurotiales</taxon>
        <taxon>Aspergillaceae</taxon>
        <taxon>Aspergillus</taxon>
        <taxon>Aspergillus subgen. Circumdati</taxon>
    </lineage>
</organism>
<name>A0A5N6WKS6_9EURO</name>
<sequence>MGIIGSAWDCILLLDEADVFLSQRSHSDLQRNALVSVFLRVLEYYSGIIFLTTNRVGNIDEAIKSRLHMSLYYPPLNANQTQAIWKINLERLRLIEEERSKATSKEALSIDTAGILNFARELFTRQSVKWNGRQIRNAFLIASSLARFDKYTEEAQSPNNAETGTAHHSFDIRADHFKVVANAATGFDHYMHETKGKNDGEIAWLERVRADYIRKPHHEAQQMPSVTIPKALPLVIMPSRIKHITETLHPGTQTFPWGPNIIFPRTPD</sequence>